<evidence type="ECO:0000256" key="1">
    <source>
        <dbReference type="SAM" id="MobiDB-lite"/>
    </source>
</evidence>
<keyword evidence="2" id="KW-0472">Membrane</keyword>
<dbReference type="GO" id="GO:0005615">
    <property type="term" value="C:extracellular space"/>
    <property type="evidence" value="ECO:0007669"/>
    <property type="project" value="TreeGrafter"/>
</dbReference>
<dbReference type="PANTHER" id="PTHR10974">
    <property type="entry name" value="FI08016P-RELATED"/>
    <property type="match status" value="1"/>
</dbReference>
<gene>
    <name evidence="3" type="ORF">Tcan_15787</name>
</gene>
<evidence type="ECO:0000313" key="3">
    <source>
        <dbReference type="EMBL" id="KHN77622.1"/>
    </source>
</evidence>
<evidence type="ECO:0000313" key="4">
    <source>
        <dbReference type="Proteomes" id="UP000031036"/>
    </source>
</evidence>
<dbReference type="PANTHER" id="PTHR10974:SF75">
    <property type="entry name" value="SULFATASE DOMAIN-CONTAINING PROTEIN"/>
    <property type="match status" value="1"/>
</dbReference>
<proteinExistence type="predicted"/>
<feature type="region of interest" description="Disordered" evidence="1">
    <location>
        <begin position="224"/>
        <end position="243"/>
    </location>
</feature>
<protein>
    <submittedName>
        <fullName evidence="3">Uncharacterized protein</fullName>
    </submittedName>
</protein>
<reference evidence="3 4" key="1">
    <citation type="submission" date="2014-11" db="EMBL/GenBank/DDBJ databases">
        <title>Genetic blueprint of the zoonotic pathogen Toxocara canis.</title>
        <authorList>
            <person name="Zhu X.-Q."/>
            <person name="Korhonen P.K."/>
            <person name="Cai H."/>
            <person name="Young N.D."/>
            <person name="Nejsum P."/>
            <person name="von Samson-Himmelstjerna G."/>
            <person name="Boag P.R."/>
            <person name="Tan P."/>
            <person name="Li Q."/>
            <person name="Min J."/>
            <person name="Yang Y."/>
            <person name="Wang X."/>
            <person name="Fang X."/>
            <person name="Hall R.S."/>
            <person name="Hofmann A."/>
            <person name="Sternberg P.W."/>
            <person name="Jex A.R."/>
            <person name="Gasser R.B."/>
        </authorList>
    </citation>
    <scope>NUCLEOTIDE SEQUENCE [LARGE SCALE GENOMIC DNA]</scope>
    <source>
        <strain evidence="3">PN_DK_2014</strain>
    </source>
</reference>
<dbReference type="InterPro" id="IPR004245">
    <property type="entry name" value="DUF229"/>
</dbReference>
<dbReference type="Proteomes" id="UP000031036">
    <property type="component" value="Unassembled WGS sequence"/>
</dbReference>
<organism evidence="3 4">
    <name type="scientific">Toxocara canis</name>
    <name type="common">Canine roundworm</name>
    <dbReference type="NCBI Taxonomy" id="6265"/>
    <lineage>
        <taxon>Eukaryota</taxon>
        <taxon>Metazoa</taxon>
        <taxon>Ecdysozoa</taxon>
        <taxon>Nematoda</taxon>
        <taxon>Chromadorea</taxon>
        <taxon>Rhabditida</taxon>
        <taxon>Spirurina</taxon>
        <taxon>Ascaridomorpha</taxon>
        <taxon>Ascaridoidea</taxon>
        <taxon>Toxocaridae</taxon>
        <taxon>Toxocara</taxon>
    </lineage>
</organism>
<dbReference type="AlphaFoldDB" id="A0A0B2V831"/>
<dbReference type="STRING" id="6265.A0A0B2V831"/>
<feature type="transmembrane region" description="Helical" evidence="2">
    <location>
        <begin position="33"/>
        <end position="52"/>
    </location>
</feature>
<accession>A0A0B2V831</accession>
<evidence type="ECO:0000256" key="2">
    <source>
        <dbReference type="SAM" id="Phobius"/>
    </source>
</evidence>
<dbReference type="EMBL" id="JPKZ01002261">
    <property type="protein sequence ID" value="KHN77622.1"/>
    <property type="molecule type" value="Genomic_DNA"/>
</dbReference>
<name>A0A0B2V831_TOXCA</name>
<sequence>MESGCSRSTRSGREVSVQEWRPMVGSVMTRRKWMISFGIVLLLVVSFFAYFAHNLESSIPAPVLSIFRGEPRTTNAPMRQRSICKLVELNPWDISINKFLQPVSGPKWQCNLSADHYTELRNGRIRVIKGLDKNETCKYRCILPNGEENYNATSWKALERNISEPCECDLVETRCENSSSTLFAYVHMQARVTKGRKYRHENRRNPSVLVFIVDSTSLSNGARSLSKTRHVSKFSRHSDRHAQ</sequence>
<dbReference type="Pfam" id="PF02995">
    <property type="entry name" value="DUF229"/>
    <property type="match status" value="1"/>
</dbReference>
<dbReference type="OrthoDB" id="5862419at2759"/>
<comment type="caution">
    <text evidence="3">The sequence shown here is derived from an EMBL/GenBank/DDBJ whole genome shotgun (WGS) entry which is preliminary data.</text>
</comment>
<keyword evidence="2" id="KW-0812">Transmembrane</keyword>
<keyword evidence="2" id="KW-1133">Transmembrane helix</keyword>
<feature type="compositionally biased region" description="Basic residues" evidence="1">
    <location>
        <begin position="226"/>
        <end position="235"/>
    </location>
</feature>
<keyword evidence="4" id="KW-1185">Reference proteome</keyword>